<protein>
    <recommendedName>
        <fullName evidence="7">Lipoprotein</fullName>
    </recommendedName>
</protein>
<dbReference type="EMBL" id="UGVN01000001">
    <property type="protein sequence ID" value="SUE40828.1"/>
    <property type="molecule type" value="Genomic_DNA"/>
</dbReference>
<feature type="compositionally biased region" description="Pro residues" evidence="1">
    <location>
        <begin position="151"/>
        <end position="166"/>
    </location>
</feature>
<feature type="chain" id="PRO_5036310516" description="Lipoprotein" evidence="2">
    <location>
        <begin position="21"/>
        <end position="180"/>
    </location>
</feature>
<evidence type="ECO:0000256" key="1">
    <source>
        <dbReference type="SAM" id="MobiDB-lite"/>
    </source>
</evidence>
<sequence>MRHPLILSSLLALASCGYEAADTAHQAQINMVGMTSADLQSCAGVPDKTSKIDARTQIFSYILRNPSSGGIEVTLPIIGGGYTINGSGWNCTANFRLVDNKVAALFYSGDTDRGIGEDGICEPIIRGCMRRPQSSMLPVSQQTNASAFSQPPAPPTPVETAPPAPVIDPDAVARMPTVGR</sequence>
<feature type="signal peptide" evidence="2">
    <location>
        <begin position="1"/>
        <end position="20"/>
    </location>
</feature>
<evidence type="ECO:0000256" key="2">
    <source>
        <dbReference type="SAM" id="SignalP"/>
    </source>
</evidence>
<feature type="region of interest" description="Disordered" evidence="1">
    <location>
        <begin position="135"/>
        <end position="180"/>
    </location>
</feature>
<dbReference type="Proteomes" id="UP000054844">
    <property type="component" value="Unassembled WGS sequence"/>
</dbReference>
<reference evidence="4 6" key="2">
    <citation type="submission" date="2018-06" db="EMBL/GenBank/DDBJ databases">
        <authorList>
            <consortium name="Pathogen Informatics"/>
            <person name="Doyle S."/>
        </authorList>
    </citation>
    <scope>NUCLEOTIDE SEQUENCE [LARGE SCALE GENOMIC DNA]</scope>
    <source>
        <strain evidence="4 6">NCTC13291</strain>
    </source>
</reference>
<keyword evidence="2" id="KW-0732">Signal</keyword>
<evidence type="ECO:0000313" key="4">
    <source>
        <dbReference type="EMBL" id="SUE40828.1"/>
    </source>
</evidence>
<dbReference type="RefSeq" id="WP_019461047.1">
    <property type="nucleotide sequence ID" value="NZ_AP031462.1"/>
</dbReference>
<accession>A0A1S8DB03</accession>
<dbReference type="OrthoDB" id="7225623at2"/>
<organism evidence="3 5">
    <name type="scientific">Roseomonas mucosa</name>
    <dbReference type="NCBI Taxonomy" id="207340"/>
    <lineage>
        <taxon>Bacteria</taxon>
        <taxon>Pseudomonadati</taxon>
        <taxon>Pseudomonadota</taxon>
        <taxon>Alphaproteobacteria</taxon>
        <taxon>Acetobacterales</taxon>
        <taxon>Roseomonadaceae</taxon>
        <taxon>Roseomonas</taxon>
    </lineage>
</organism>
<dbReference type="EMBL" id="LLWF02000001">
    <property type="protein sequence ID" value="ONH85099.1"/>
    <property type="molecule type" value="Genomic_DNA"/>
</dbReference>
<evidence type="ECO:0000313" key="3">
    <source>
        <dbReference type="EMBL" id="ONH85099.1"/>
    </source>
</evidence>
<gene>
    <name evidence="3" type="ORF">APZ41_000515</name>
    <name evidence="4" type="ORF">NCTC13291_02399</name>
</gene>
<dbReference type="GeneID" id="99633443"/>
<proteinExistence type="predicted"/>
<dbReference type="Proteomes" id="UP000254919">
    <property type="component" value="Unassembled WGS sequence"/>
</dbReference>
<evidence type="ECO:0000313" key="5">
    <source>
        <dbReference type="Proteomes" id="UP000054844"/>
    </source>
</evidence>
<dbReference type="AlphaFoldDB" id="A0A1S8DB03"/>
<name>A0A1S8DB03_9PROT</name>
<feature type="compositionally biased region" description="Polar residues" evidence="1">
    <location>
        <begin position="135"/>
        <end position="149"/>
    </location>
</feature>
<keyword evidence="5" id="KW-1185">Reference proteome</keyword>
<evidence type="ECO:0000313" key="6">
    <source>
        <dbReference type="Proteomes" id="UP000254919"/>
    </source>
</evidence>
<dbReference type="STRING" id="207340.APZ41_000515"/>
<dbReference type="PROSITE" id="PS51257">
    <property type="entry name" value="PROKAR_LIPOPROTEIN"/>
    <property type="match status" value="1"/>
</dbReference>
<evidence type="ECO:0008006" key="7">
    <source>
        <dbReference type="Google" id="ProtNLM"/>
    </source>
</evidence>
<reference evidence="3 5" key="1">
    <citation type="submission" date="2016-12" db="EMBL/GenBank/DDBJ databases">
        <title>Draft genome sequence of Roseomonas mucosa strain AU37, isolated from a peripheral intravenous catheter.</title>
        <authorList>
            <person name="Choudhury M.A."/>
            <person name="Sidjabat H.E."/>
            <person name="Wailan A.M."/>
            <person name="Zhang L."/>
            <person name="Marsh N.M."/>
            <person name="Rickard C.M."/>
            <person name="Davies M."/>
            <person name="Mcmillan D.J."/>
        </authorList>
    </citation>
    <scope>NUCLEOTIDE SEQUENCE [LARGE SCALE GENOMIC DNA]</scope>
    <source>
        <strain evidence="3 5">SAVE376</strain>
    </source>
</reference>